<keyword evidence="4" id="KW-0234">DNA repair</keyword>
<organism evidence="7 8">
    <name type="scientific">Gonapodya prolifera (strain JEL478)</name>
    <name type="common">Monoblepharis prolifera</name>
    <dbReference type="NCBI Taxonomy" id="1344416"/>
    <lineage>
        <taxon>Eukaryota</taxon>
        <taxon>Fungi</taxon>
        <taxon>Fungi incertae sedis</taxon>
        <taxon>Chytridiomycota</taxon>
        <taxon>Chytridiomycota incertae sedis</taxon>
        <taxon>Monoblepharidomycetes</taxon>
        <taxon>Monoblepharidales</taxon>
        <taxon>Gonapodyaceae</taxon>
        <taxon>Gonapodya</taxon>
    </lineage>
</organism>
<dbReference type="InterPro" id="IPR036866">
    <property type="entry name" value="RibonucZ/Hydroxyglut_hydro"/>
</dbReference>
<proteinExistence type="inferred from homology"/>
<dbReference type="EMBL" id="KQ965782">
    <property type="protein sequence ID" value="KXS13024.1"/>
    <property type="molecule type" value="Genomic_DNA"/>
</dbReference>
<dbReference type="GO" id="GO:0003684">
    <property type="term" value="F:damaged DNA binding"/>
    <property type="evidence" value="ECO:0007669"/>
    <property type="project" value="TreeGrafter"/>
</dbReference>
<dbReference type="GO" id="GO:0005634">
    <property type="term" value="C:nucleus"/>
    <property type="evidence" value="ECO:0007669"/>
    <property type="project" value="UniProtKB-SubCell"/>
</dbReference>
<dbReference type="GO" id="GO:0006303">
    <property type="term" value="P:double-strand break repair via nonhomologous end joining"/>
    <property type="evidence" value="ECO:0007669"/>
    <property type="project" value="TreeGrafter"/>
</dbReference>
<dbReference type="InterPro" id="IPR011084">
    <property type="entry name" value="DRMBL"/>
</dbReference>
<evidence type="ECO:0000256" key="2">
    <source>
        <dbReference type="ARBA" id="ARBA00010304"/>
    </source>
</evidence>
<evidence type="ECO:0000256" key="3">
    <source>
        <dbReference type="ARBA" id="ARBA00022763"/>
    </source>
</evidence>
<dbReference type="OMA" id="GCEGYFL"/>
<reference evidence="7 8" key="1">
    <citation type="journal article" date="2015" name="Genome Biol. Evol.">
        <title>Phylogenomic analyses indicate that early fungi evolved digesting cell walls of algal ancestors of land plants.</title>
        <authorList>
            <person name="Chang Y."/>
            <person name="Wang S."/>
            <person name="Sekimoto S."/>
            <person name="Aerts A.L."/>
            <person name="Choi C."/>
            <person name="Clum A."/>
            <person name="LaButti K.M."/>
            <person name="Lindquist E.A."/>
            <person name="Yee Ngan C."/>
            <person name="Ohm R.A."/>
            <person name="Salamov A.A."/>
            <person name="Grigoriev I.V."/>
            <person name="Spatafora J.W."/>
            <person name="Berbee M.L."/>
        </authorList>
    </citation>
    <scope>NUCLEOTIDE SEQUENCE [LARGE SCALE GENOMIC DNA]</scope>
    <source>
        <strain evidence="7 8">JEL478</strain>
    </source>
</reference>
<dbReference type="SUPFAM" id="SSF56281">
    <property type="entry name" value="Metallo-hydrolase/oxidoreductase"/>
    <property type="match status" value="1"/>
</dbReference>
<dbReference type="CDD" id="cd16273">
    <property type="entry name" value="SNM1A-1C-like_MBL-fold"/>
    <property type="match status" value="1"/>
</dbReference>
<dbReference type="GO" id="GO:0036297">
    <property type="term" value="P:interstrand cross-link repair"/>
    <property type="evidence" value="ECO:0007669"/>
    <property type="project" value="TreeGrafter"/>
</dbReference>
<dbReference type="Gene3D" id="3.60.15.10">
    <property type="entry name" value="Ribonuclease Z/Hydroxyacylglutathione hydrolase-like"/>
    <property type="match status" value="1"/>
</dbReference>
<evidence type="ECO:0000256" key="5">
    <source>
        <dbReference type="ARBA" id="ARBA00023242"/>
    </source>
</evidence>
<evidence type="ECO:0000313" key="7">
    <source>
        <dbReference type="EMBL" id="KXS13024.1"/>
    </source>
</evidence>
<sequence>MKPVTSAAPSMPVSHRWTNGWGGGKWGKGKRECPFYKRVPGTSFVVDAFSYGGVPGATGYFLTHFHSDHYGGLTSSFAHGTIYCSPVTRALVLLQLRVDETRIVALPIGEEVDIMDAGLAKGGTRTGRTIKVTLMEANHCPGSVLMLFKVPNTLPNSPPYIYLHTGDMRAHRSHLEIPVLRSLHRIDALFLDTTYCRPQYRFPPQDEVIGDAWRDARAKAAKVAESGPDDSAVSEESLPQKPTGLLGWLKITPRQQSASLVSKASRIQPLNAFTRLLSSTPRTLIAVGAYQIGKERLFKALAISLRTSIFSPDSHKRRVLRTLGDQELTRLIVDDPRRACVHVVGMGKVDKDGALEALEFANARGGSFGRVVAIRPTGWTWGGKGHQTAKVERSGQFSVRDLRPYLAHPKVTVVPLPYSEHSSFDELEMFVTGLSKHPGVRKVVPTVGSGQGWKEIQRLCDMFRTAGESSPPVANDAILPPVTELE</sequence>
<evidence type="ECO:0000256" key="1">
    <source>
        <dbReference type="ARBA" id="ARBA00004123"/>
    </source>
</evidence>
<dbReference type="Pfam" id="PF07522">
    <property type="entry name" value="DRMBL"/>
    <property type="match status" value="1"/>
</dbReference>
<evidence type="ECO:0000259" key="6">
    <source>
        <dbReference type="Pfam" id="PF07522"/>
    </source>
</evidence>
<protein>
    <submittedName>
        <fullName evidence="7">DRMBL-domain-containing protein</fullName>
    </submittedName>
</protein>
<evidence type="ECO:0000313" key="8">
    <source>
        <dbReference type="Proteomes" id="UP000070544"/>
    </source>
</evidence>
<comment type="subcellular location">
    <subcellularLocation>
        <location evidence="1">Nucleus</location>
    </subcellularLocation>
</comment>
<dbReference type="AlphaFoldDB" id="A0A139A8J3"/>
<feature type="domain" description="DNA repair metallo-beta-lactamase" evidence="6">
    <location>
        <begin position="327"/>
        <end position="449"/>
    </location>
</feature>
<dbReference type="PANTHER" id="PTHR23240:SF6">
    <property type="entry name" value="DNA CROSS-LINK REPAIR 1A PROTEIN"/>
    <property type="match status" value="1"/>
</dbReference>
<name>A0A139A8J3_GONPJ</name>
<comment type="similarity">
    <text evidence="2">Belongs to the DNA repair metallo-beta-lactamase (DRMBL) family.</text>
</comment>
<keyword evidence="3" id="KW-0227">DNA damage</keyword>
<dbReference type="GO" id="GO:0035312">
    <property type="term" value="F:5'-3' DNA exonuclease activity"/>
    <property type="evidence" value="ECO:0007669"/>
    <property type="project" value="TreeGrafter"/>
</dbReference>
<dbReference type="OrthoDB" id="262529at2759"/>
<dbReference type="PANTHER" id="PTHR23240">
    <property type="entry name" value="DNA CROSS-LINK REPAIR PROTEIN PSO2/SNM1-RELATED"/>
    <property type="match status" value="1"/>
</dbReference>
<keyword evidence="8" id="KW-1185">Reference proteome</keyword>
<gene>
    <name evidence="7" type="ORF">M427DRAFT_384487</name>
</gene>
<dbReference type="STRING" id="1344416.A0A139A8J3"/>
<dbReference type="Proteomes" id="UP000070544">
    <property type="component" value="Unassembled WGS sequence"/>
</dbReference>
<accession>A0A139A8J3</accession>
<keyword evidence="5" id="KW-0539">Nucleus</keyword>
<evidence type="ECO:0000256" key="4">
    <source>
        <dbReference type="ARBA" id="ARBA00023204"/>
    </source>
</evidence>
<dbReference type="Gene3D" id="3.40.50.12650">
    <property type="match status" value="1"/>
</dbReference>